<keyword evidence="2" id="KW-0560">Oxidoreductase</keyword>
<gene>
    <name evidence="3" type="ORF">MB84_14795</name>
</gene>
<dbReference type="NCBIfam" id="NF005754">
    <property type="entry name" value="PRK07578.1"/>
    <property type="match status" value="1"/>
</dbReference>
<dbReference type="HOGENOM" id="CLU_091006_0_0_4"/>
<name>A0A0E3YEG5_9BURK</name>
<dbReference type="SUPFAM" id="SSF51735">
    <property type="entry name" value="NAD(P)-binding Rossmann-fold domains"/>
    <property type="match status" value="1"/>
</dbReference>
<accession>A0A0E3YEG5</accession>
<evidence type="ECO:0000256" key="1">
    <source>
        <dbReference type="ARBA" id="ARBA00006484"/>
    </source>
</evidence>
<evidence type="ECO:0000313" key="4">
    <source>
        <dbReference type="Proteomes" id="UP000035050"/>
    </source>
</evidence>
<dbReference type="InterPro" id="IPR002347">
    <property type="entry name" value="SDR_fam"/>
</dbReference>
<protein>
    <submittedName>
        <fullName evidence="3">Short chain dehydrogenase</fullName>
    </submittedName>
</protein>
<dbReference type="PATRIC" id="fig|573737.6.peg.3873"/>
<dbReference type="Gene3D" id="3.40.50.720">
    <property type="entry name" value="NAD(P)-binding Rossmann-like Domain"/>
    <property type="match status" value="1"/>
</dbReference>
<dbReference type="Proteomes" id="UP000035050">
    <property type="component" value="Chromosome"/>
</dbReference>
<sequence>MKTVIVIGASGKIGQAAMKGLGNHRVITASRSGEGCDYRVDTTDKASLRALFESVGKFDAVVSAAGHCEYAPFTSMTDEQWEATIQGKLVGQMNIVKVGLDHIEDGGSFTLISGILNVKPMPEGIADATTSGAIDTFVKCVAYELPRGIRINAVNPTVIEEAWSVYGEMMPGYQPVPGALVGKAFERCVDSFITGQVIFVDA</sequence>
<dbReference type="PANTHER" id="PTHR43477:SF1">
    <property type="entry name" value="DIHYDROANTICAPSIN 7-DEHYDROGENASE"/>
    <property type="match status" value="1"/>
</dbReference>
<dbReference type="OrthoDB" id="9787486at2"/>
<dbReference type="Pfam" id="PF13561">
    <property type="entry name" value="adh_short_C2"/>
    <property type="match status" value="1"/>
</dbReference>
<dbReference type="RefSeq" id="WP_046291686.1">
    <property type="nucleotide sequence ID" value="NZ_CP011253.3"/>
</dbReference>
<dbReference type="KEGG" id="pox:MB84_14795"/>
<dbReference type="EMBL" id="CP011253">
    <property type="protein sequence ID" value="AKC70480.1"/>
    <property type="molecule type" value="Genomic_DNA"/>
</dbReference>
<dbReference type="InterPro" id="IPR036291">
    <property type="entry name" value="NAD(P)-bd_dom_sf"/>
</dbReference>
<evidence type="ECO:0000256" key="2">
    <source>
        <dbReference type="ARBA" id="ARBA00023002"/>
    </source>
</evidence>
<dbReference type="InterPro" id="IPR051122">
    <property type="entry name" value="SDR_DHRS6-like"/>
</dbReference>
<keyword evidence="4" id="KW-1185">Reference proteome</keyword>
<dbReference type="GO" id="GO:0016491">
    <property type="term" value="F:oxidoreductase activity"/>
    <property type="evidence" value="ECO:0007669"/>
    <property type="project" value="UniProtKB-KW"/>
</dbReference>
<evidence type="ECO:0000313" key="3">
    <source>
        <dbReference type="EMBL" id="AKC70480.1"/>
    </source>
</evidence>
<organism evidence="3 4">
    <name type="scientific">Pandoraea oxalativorans</name>
    <dbReference type="NCBI Taxonomy" id="573737"/>
    <lineage>
        <taxon>Bacteria</taxon>
        <taxon>Pseudomonadati</taxon>
        <taxon>Pseudomonadota</taxon>
        <taxon>Betaproteobacteria</taxon>
        <taxon>Burkholderiales</taxon>
        <taxon>Burkholderiaceae</taxon>
        <taxon>Pandoraea</taxon>
    </lineage>
</organism>
<comment type="similarity">
    <text evidence="1">Belongs to the short-chain dehydrogenases/reductases (SDR) family.</text>
</comment>
<dbReference type="AlphaFoldDB" id="A0A0E3YEG5"/>
<reference evidence="3" key="1">
    <citation type="submission" date="2016-06" db="EMBL/GenBank/DDBJ databases">
        <title>Pandoraea oxalativorans DSM 23570 Genome Sequencing.</title>
        <authorList>
            <person name="Ee R."/>
            <person name="Lim Y.-L."/>
            <person name="Yong D."/>
            <person name="Yin W.-F."/>
            <person name="Chan K.-G."/>
        </authorList>
    </citation>
    <scope>NUCLEOTIDE SEQUENCE</scope>
    <source>
        <strain evidence="3">DSM 23570</strain>
    </source>
</reference>
<dbReference type="PRINTS" id="PR00081">
    <property type="entry name" value="GDHRDH"/>
</dbReference>
<dbReference type="PANTHER" id="PTHR43477">
    <property type="entry name" value="DIHYDROANTICAPSIN 7-DEHYDROGENASE"/>
    <property type="match status" value="1"/>
</dbReference>
<proteinExistence type="inferred from homology"/>
<dbReference type="CDD" id="cd11731">
    <property type="entry name" value="Lin1944_like_SDR_c"/>
    <property type="match status" value="1"/>
</dbReference>